<dbReference type="AlphaFoldDB" id="A0A316YIT9"/>
<name>A0A316YIT9_9BASI</name>
<dbReference type="EMBL" id="KZ819637">
    <property type="protein sequence ID" value="PWN89101.1"/>
    <property type="molecule type" value="Genomic_DNA"/>
</dbReference>
<feature type="compositionally biased region" description="Basic and acidic residues" evidence="1">
    <location>
        <begin position="584"/>
        <end position="594"/>
    </location>
</feature>
<feature type="region of interest" description="Disordered" evidence="1">
    <location>
        <begin position="424"/>
        <end position="451"/>
    </location>
</feature>
<dbReference type="InParanoid" id="A0A316YIT9"/>
<evidence type="ECO:0000256" key="1">
    <source>
        <dbReference type="SAM" id="MobiDB-lite"/>
    </source>
</evidence>
<accession>A0A316YIT9</accession>
<feature type="compositionally biased region" description="Low complexity" evidence="1">
    <location>
        <begin position="729"/>
        <end position="740"/>
    </location>
</feature>
<dbReference type="RefSeq" id="XP_025376299.1">
    <property type="nucleotide sequence ID" value="XM_025518008.1"/>
</dbReference>
<keyword evidence="3" id="KW-1185">Reference proteome</keyword>
<protein>
    <submittedName>
        <fullName evidence="2">Uncharacterized protein</fullName>
    </submittedName>
</protein>
<evidence type="ECO:0000313" key="2">
    <source>
        <dbReference type="EMBL" id="PWN89101.1"/>
    </source>
</evidence>
<feature type="compositionally biased region" description="Polar residues" evidence="1">
    <location>
        <begin position="701"/>
        <end position="718"/>
    </location>
</feature>
<organism evidence="2 3">
    <name type="scientific">Acaromyces ingoldii</name>
    <dbReference type="NCBI Taxonomy" id="215250"/>
    <lineage>
        <taxon>Eukaryota</taxon>
        <taxon>Fungi</taxon>
        <taxon>Dikarya</taxon>
        <taxon>Basidiomycota</taxon>
        <taxon>Ustilaginomycotina</taxon>
        <taxon>Exobasidiomycetes</taxon>
        <taxon>Exobasidiales</taxon>
        <taxon>Cryptobasidiaceae</taxon>
        <taxon>Acaromyces</taxon>
    </lineage>
</organism>
<dbReference type="Proteomes" id="UP000245768">
    <property type="component" value="Unassembled WGS sequence"/>
</dbReference>
<dbReference type="OrthoDB" id="5308060at2759"/>
<reference evidence="2 3" key="1">
    <citation type="journal article" date="2018" name="Mol. Biol. Evol.">
        <title>Broad Genomic Sampling Reveals a Smut Pathogenic Ancestry of the Fungal Clade Ustilaginomycotina.</title>
        <authorList>
            <person name="Kijpornyongpan T."/>
            <person name="Mondo S.J."/>
            <person name="Barry K."/>
            <person name="Sandor L."/>
            <person name="Lee J."/>
            <person name="Lipzen A."/>
            <person name="Pangilinan J."/>
            <person name="LaButti K."/>
            <person name="Hainaut M."/>
            <person name="Henrissat B."/>
            <person name="Grigoriev I.V."/>
            <person name="Spatafora J.W."/>
            <person name="Aime M.C."/>
        </authorList>
    </citation>
    <scope>NUCLEOTIDE SEQUENCE [LARGE SCALE GENOMIC DNA]</scope>
    <source>
        <strain evidence="2 3">MCA 4198</strain>
    </source>
</reference>
<dbReference type="STRING" id="215250.A0A316YIT9"/>
<evidence type="ECO:0000313" key="3">
    <source>
        <dbReference type="Proteomes" id="UP000245768"/>
    </source>
</evidence>
<feature type="compositionally biased region" description="Low complexity" evidence="1">
    <location>
        <begin position="611"/>
        <end position="645"/>
    </location>
</feature>
<gene>
    <name evidence="2" type="ORF">FA10DRAFT_135800</name>
</gene>
<feature type="region of interest" description="Disordered" evidence="1">
    <location>
        <begin position="567"/>
        <end position="740"/>
    </location>
</feature>
<dbReference type="GeneID" id="37039924"/>
<sequence>MMPSLAELEQWMEEQLPPNLHDLPHKVHATLQAYSAQIYTQLSDLTPSLSRIEDSLKEIPNLVGNAASSSQQLFQQPPPPPTKVPTLMERIAERADAITGSRRRTNVVAGVALVGISAAVVSQTLWPTAARRRKHALRSAKTVNGTRREIIVVLGGDTPIGQALCHQLSTQGFIVVASVSNEQSMQNFDSLIPPSSRGFIKSIILDPFGPQPQDIGAFVAAVSSSRELRWPLTSAGDPYARPGQEAQVVGLVNSLSYRSAGEVAPGLATDTLASSLQIDRLTDEMQRRVITPLATISALVPLLCALGHSADAEEAADASPAVIVSLVNHGGETDSYSTALRGGMRRIQLHQSQTTESRRRALSAASLAGSNSRRRRLLVTTLEAKSSSLRTLFASLLPSSIGGGAPALTTSVIGISSSKRFISSSAAQRSESESNKPARPTYMQRSPSMSASKAQKEVEFKRVLEATTAVLLSPLATKALRPVYTIRLPAVASSAAAAADGSSNEHRQLESTLLLRLLHTTSVPFVILARTMGRWLSINPSSWFSSTCHDARGPGYRRSWYNPRPAYGPGPGPASNTHSRTSIRRTEEANKRGETSTAPQDQSRRRNRPMSAASTSSSEAKSSEAAPPSNNGMSSSGIFSSVPSSAFGDGEGVPDLDSEDGNASPFEAESPPLASQDSSTQRHRQQDNESTPSASRVEHVYQSSAPPSSRGTAPSGTRSPLGASWVALGESQTSEGGSST</sequence>
<proteinExistence type="predicted"/>